<sequence length="126" mass="14418">MIGQNDAYLRERWLEFWNKENHDRPLISVEVPLSTRDTPPRAASLEEHWGNPDYIVAASRWHFEHTWYGGEAMPILNPNLGPDFVGAVAGCNLIYSPYTSWAQASPRHGTGSACCRKYRRQANAFR</sequence>
<dbReference type="RefSeq" id="WP_235324286.1">
    <property type="nucleotide sequence ID" value="NZ_JAFBIT010000003.1"/>
</dbReference>
<evidence type="ECO:0000313" key="2">
    <source>
        <dbReference type="Proteomes" id="UP001299220"/>
    </source>
</evidence>
<proteinExistence type="predicted"/>
<gene>
    <name evidence="1" type="ORF">JQM67_11705</name>
</gene>
<protein>
    <submittedName>
        <fullName evidence="1">Uncharacterized protein</fullName>
    </submittedName>
</protein>
<accession>A0ABS9CT19</accession>
<reference evidence="1 2" key="1">
    <citation type="submission" date="2020-12" db="EMBL/GenBank/DDBJ databases">
        <title>Whole genome sequences of gut porcine anaerobes.</title>
        <authorList>
            <person name="Kubasova T."/>
            <person name="Jahodarova E."/>
            <person name="Rychlik I."/>
        </authorList>
    </citation>
    <scope>NUCLEOTIDE SEQUENCE [LARGE SCALE GENOMIC DNA]</scope>
    <source>
        <strain evidence="1 2">An867</strain>
    </source>
</reference>
<dbReference type="EMBL" id="JAFBIT010000003">
    <property type="protein sequence ID" value="MCF2653267.1"/>
    <property type="molecule type" value="Genomic_DNA"/>
</dbReference>
<keyword evidence="2" id="KW-1185">Reference proteome</keyword>
<evidence type="ECO:0000313" key="1">
    <source>
        <dbReference type="EMBL" id="MCF2653267.1"/>
    </source>
</evidence>
<name>A0ABS9CT19_9FIRM</name>
<dbReference type="Proteomes" id="UP001299220">
    <property type="component" value="Unassembled WGS sequence"/>
</dbReference>
<comment type="caution">
    <text evidence="1">The sequence shown here is derived from an EMBL/GenBank/DDBJ whole genome shotgun (WGS) entry which is preliminary data.</text>
</comment>
<organism evidence="1 2">
    <name type="scientific">Anaeromassilibacillus senegalensis</name>
    <dbReference type="NCBI Taxonomy" id="1673717"/>
    <lineage>
        <taxon>Bacteria</taxon>
        <taxon>Bacillati</taxon>
        <taxon>Bacillota</taxon>
        <taxon>Clostridia</taxon>
        <taxon>Eubacteriales</taxon>
        <taxon>Acutalibacteraceae</taxon>
        <taxon>Anaeromassilibacillus</taxon>
    </lineage>
</organism>